<dbReference type="InterPro" id="IPR002155">
    <property type="entry name" value="Thiolase"/>
</dbReference>
<keyword evidence="2 4" id="KW-0808">Transferase</keyword>
<evidence type="ECO:0000256" key="1">
    <source>
        <dbReference type="ARBA" id="ARBA00010982"/>
    </source>
</evidence>
<dbReference type="RefSeq" id="WP_255391131.1">
    <property type="nucleotide sequence ID" value="NZ_CP101509.1"/>
</dbReference>
<organism evidence="7 8">
    <name type="scientific">Photobacterium atrarenae</name>
    <dbReference type="NCBI Taxonomy" id="865757"/>
    <lineage>
        <taxon>Bacteria</taxon>
        <taxon>Pseudomonadati</taxon>
        <taxon>Pseudomonadota</taxon>
        <taxon>Gammaproteobacteria</taxon>
        <taxon>Vibrionales</taxon>
        <taxon>Vibrionaceae</taxon>
        <taxon>Photobacterium</taxon>
    </lineage>
</organism>
<feature type="domain" description="Thiolase N-terminal" evidence="5">
    <location>
        <begin position="5"/>
        <end position="264"/>
    </location>
</feature>
<protein>
    <submittedName>
        <fullName evidence="7">Thiolase family protein</fullName>
    </submittedName>
</protein>
<dbReference type="PIRSF" id="PIRSF000429">
    <property type="entry name" value="Ac-CoA_Ac_transf"/>
    <property type="match status" value="1"/>
</dbReference>
<comment type="similarity">
    <text evidence="1 4">Belongs to the thiolase-like superfamily. Thiolase family.</text>
</comment>
<accession>A0ABY5GL11</accession>
<dbReference type="PANTHER" id="PTHR18919:SF107">
    <property type="entry name" value="ACETYL-COA ACETYLTRANSFERASE, CYTOSOLIC"/>
    <property type="match status" value="1"/>
</dbReference>
<dbReference type="Gene3D" id="3.40.47.10">
    <property type="match status" value="2"/>
</dbReference>
<gene>
    <name evidence="7" type="ORF">NNL38_22620</name>
</gene>
<dbReference type="PANTHER" id="PTHR18919">
    <property type="entry name" value="ACETYL-COA C-ACYLTRANSFERASE"/>
    <property type="match status" value="1"/>
</dbReference>
<evidence type="ECO:0000259" key="6">
    <source>
        <dbReference type="Pfam" id="PF02803"/>
    </source>
</evidence>
<dbReference type="InterPro" id="IPR020616">
    <property type="entry name" value="Thiolase_N"/>
</dbReference>
<sequence length="395" mass="41379">MLEEVVIVNAVRTPMGQFQGQLSSLSAPKLGLAACRGLINDEPSLCGIVDHVVMGHGLQAGNGQNSSRQVAIQLGLVPSSVAFTVNQACSSGLLAVIQASQCIALRDSEVAIAGGMESMSNAPFLLNRSSMDTATLGDLRLSDSLAQDGLTCAINGEKMGLTAERIAKSYQISRYEQDAYSLLSSQRVRESASAGLPAREVTPVHYLMDGQAHIAVQDQLYGNDVDEKSLASLRPAFTPQGTVTAGNSSGINDGAAVLLLMSASRAANEGFEPMARIIAWTSVGHSPEMMGMSPVPAIKQLLQKAGMCIADIDYFEVNEAFAVQVLAIMRELGLDHEKVNPNGGALAMGHPIGASGARILVTLLHSMRMKDKSIGIAAVCAGGGQSTAMLIERLS</sequence>
<dbReference type="NCBIfam" id="TIGR01930">
    <property type="entry name" value="AcCoA-C-Actrans"/>
    <property type="match status" value="1"/>
</dbReference>
<evidence type="ECO:0000259" key="5">
    <source>
        <dbReference type="Pfam" id="PF00108"/>
    </source>
</evidence>
<evidence type="ECO:0000256" key="2">
    <source>
        <dbReference type="ARBA" id="ARBA00022679"/>
    </source>
</evidence>
<evidence type="ECO:0000313" key="7">
    <source>
        <dbReference type="EMBL" id="UTV29804.1"/>
    </source>
</evidence>
<dbReference type="Pfam" id="PF02803">
    <property type="entry name" value="Thiolase_C"/>
    <property type="match status" value="1"/>
</dbReference>
<keyword evidence="8" id="KW-1185">Reference proteome</keyword>
<dbReference type="PROSITE" id="PS00737">
    <property type="entry name" value="THIOLASE_2"/>
    <property type="match status" value="1"/>
</dbReference>
<feature type="domain" description="Thiolase C-terminal" evidence="6">
    <location>
        <begin position="272"/>
        <end position="393"/>
    </location>
</feature>
<evidence type="ECO:0000256" key="3">
    <source>
        <dbReference type="ARBA" id="ARBA00023315"/>
    </source>
</evidence>
<name>A0ABY5GL11_9GAMM</name>
<dbReference type="PROSITE" id="PS00098">
    <property type="entry name" value="THIOLASE_1"/>
    <property type="match status" value="1"/>
</dbReference>
<dbReference type="InterPro" id="IPR020615">
    <property type="entry name" value="Thiolase_acyl_enz_int_AS"/>
</dbReference>
<dbReference type="InterPro" id="IPR020613">
    <property type="entry name" value="Thiolase_CS"/>
</dbReference>
<reference evidence="7" key="1">
    <citation type="submission" date="2022-07" db="EMBL/GenBank/DDBJ databases">
        <title>Genome sequencing of Photobacterium atrarenae GJH2-4.</title>
        <authorList>
            <person name="Park S.-J."/>
        </authorList>
    </citation>
    <scope>NUCLEOTIDE SEQUENCE</scope>
    <source>
        <strain evidence="7">GJH2-4</strain>
    </source>
</reference>
<dbReference type="InterPro" id="IPR020617">
    <property type="entry name" value="Thiolase_C"/>
</dbReference>
<dbReference type="SUPFAM" id="SSF53901">
    <property type="entry name" value="Thiolase-like"/>
    <property type="match status" value="1"/>
</dbReference>
<dbReference type="InterPro" id="IPR016039">
    <property type="entry name" value="Thiolase-like"/>
</dbReference>
<dbReference type="Proteomes" id="UP001057998">
    <property type="component" value="Chromosome 2"/>
</dbReference>
<proteinExistence type="inferred from homology"/>
<dbReference type="CDD" id="cd00751">
    <property type="entry name" value="thiolase"/>
    <property type="match status" value="1"/>
</dbReference>
<keyword evidence="3 4" id="KW-0012">Acyltransferase</keyword>
<dbReference type="Pfam" id="PF00108">
    <property type="entry name" value="Thiolase_N"/>
    <property type="match status" value="1"/>
</dbReference>
<evidence type="ECO:0000313" key="8">
    <source>
        <dbReference type="Proteomes" id="UP001057998"/>
    </source>
</evidence>
<evidence type="ECO:0000256" key="4">
    <source>
        <dbReference type="RuleBase" id="RU003557"/>
    </source>
</evidence>
<dbReference type="EMBL" id="CP101509">
    <property type="protein sequence ID" value="UTV29804.1"/>
    <property type="molecule type" value="Genomic_DNA"/>
</dbReference>